<feature type="non-terminal residue" evidence="3">
    <location>
        <position position="318"/>
    </location>
</feature>
<reference evidence="3" key="1">
    <citation type="journal article" date="2020" name="mSystems">
        <title>Genome- and Community-Level Interaction Insights into Carbon Utilization and Element Cycling Functions of Hydrothermarchaeota in Hydrothermal Sediment.</title>
        <authorList>
            <person name="Zhou Z."/>
            <person name="Liu Y."/>
            <person name="Xu W."/>
            <person name="Pan J."/>
            <person name="Luo Z.H."/>
            <person name="Li M."/>
        </authorList>
    </citation>
    <scope>NUCLEOTIDE SEQUENCE [LARGE SCALE GENOMIC DNA]</scope>
    <source>
        <strain evidence="3">HyVt-185</strain>
    </source>
</reference>
<dbReference type="InterPro" id="IPR014082">
    <property type="entry name" value="CRISPR-assoc_prot_Cas02710"/>
</dbReference>
<dbReference type="Pfam" id="PF19810">
    <property type="entry name" value="HFX_2341_N"/>
    <property type="match status" value="1"/>
</dbReference>
<dbReference type="AlphaFoldDB" id="A0A7C0X3G8"/>
<dbReference type="Pfam" id="PF22205">
    <property type="entry name" value="Csm6_6H"/>
    <property type="match status" value="1"/>
</dbReference>
<dbReference type="InterPro" id="IPR054008">
    <property type="entry name" value="Csm6_6H"/>
</dbReference>
<evidence type="ECO:0000259" key="1">
    <source>
        <dbReference type="Pfam" id="PF19810"/>
    </source>
</evidence>
<organism evidence="3">
    <name type="scientific">Candidatus Syntropharchaeum butanivorans</name>
    <dbReference type="NCBI Taxonomy" id="1839936"/>
    <lineage>
        <taxon>Archaea</taxon>
        <taxon>Methanobacteriati</taxon>
        <taxon>Methanobacteriota</taxon>
        <taxon>Stenosarchaea group</taxon>
        <taxon>Methanomicrobia</taxon>
        <taxon>Methanosarcinales</taxon>
        <taxon>ANME-2 cluster</taxon>
        <taxon>Candidatus Syntropharchaeum</taxon>
    </lineage>
</organism>
<evidence type="ECO:0000313" key="3">
    <source>
        <dbReference type="EMBL" id="HDM36771.1"/>
    </source>
</evidence>
<protein>
    <submittedName>
        <fullName evidence="3">TIGR02710 family CRISPR-associated protein</fullName>
    </submittedName>
</protein>
<accession>A0A7C0X3G8</accession>
<proteinExistence type="predicted"/>
<feature type="domain" description="Csm6 6H" evidence="2">
    <location>
        <begin position="156"/>
        <end position="232"/>
    </location>
</feature>
<feature type="domain" description="HFX-2341-like N-terminal" evidence="1">
    <location>
        <begin position="32"/>
        <end position="126"/>
    </location>
</feature>
<dbReference type="SUPFAM" id="SSF160980">
    <property type="entry name" value="SSO1389-like"/>
    <property type="match status" value="1"/>
</dbReference>
<dbReference type="InterPro" id="IPR046260">
    <property type="entry name" value="HFX_2341-like_N"/>
</dbReference>
<name>A0A7C0X3G8_9EURY</name>
<dbReference type="EMBL" id="DQZR01000252">
    <property type="protein sequence ID" value="HDM36771.1"/>
    <property type="molecule type" value="Genomic_DNA"/>
</dbReference>
<evidence type="ECO:0000259" key="2">
    <source>
        <dbReference type="Pfam" id="PF22205"/>
    </source>
</evidence>
<gene>
    <name evidence="3" type="ORF">ENG09_05965</name>
</gene>
<dbReference type="Gene3D" id="3.40.50.10770">
    <property type="entry name" value="Hypothetical protein VC1899 like domain (Restriction endonuclease-like)"/>
    <property type="match status" value="1"/>
</dbReference>
<dbReference type="Pfam" id="PF09670">
    <property type="entry name" value="Cas_Cas02710"/>
    <property type="match status" value="1"/>
</dbReference>
<comment type="caution">
    <text evidence="3">The sequence shown here is derived from an EMBL/GenBank/DDBJ whole genome shotgun (WGS) entry which is preliminary data.</text>
</comment>
<dbReference type="Proteomes" id="UP000885863">
    <property type="component" value="Unassembled WGS sequence"/>
</dbReference>
<sequence>MVEMGIALFMTVGTGRETKESIRSLAHGLLSAISHYNPDQIVFFGSEDSKETVSSLKEQYHEEKKKELADHEFIMITAVDDFNECFEKMRRKIEEYEDYEIIIDYTSGTKTMTMSAAICSMLYHKKLNLISGVRGKDGIVILGTENQREQNLYSAYDELLFDKVKDLFNSYRFNEARSTLNEIVILEDREAYGKMIDAYDRWDKFNHNAAFEILKDVKDGRVSENKAFLGKLVHKKDVKLFIVDLINNAARRIEEAKYDDAVARLYRTIELIAQARLTDMKLIEEGRFKDNGVFAIRLDLLKEKLGGEAVNKYCNGQK</sequence>
<dbReference type="NCBIfam" id="TIGR02710">
    <property type="entry name" value="TIGR02710 family CRISPR-associated CARF protein"/>
    <property type="match status" value="1"/>
</dbReference>